<dbReference type="NCBIfam" id="TIGR04294">
    <property type="entry name" value="pre_pil_HX9DG"/>
    <property type="match status" value="1"/>
</dbReference>
<dbReference type="SUPFAM" id="SSF54523">
    <property type="entry name" value="Pili subunits"/>
    <property type="match status" value="1"/>
</dbReference>
<dbReference type="InterPro" id="IPR027558">
    <property type="entry name" value="Pre_pil_HX9DG_C"/>
</dbReference>
<keyword evidence="1" id="KW-0472">Membrane</keyword>
<evidence type="ECO:0008006" key="4">
    <source>
        <dbReference type="Google" id="ProtNLM"/>
    </source>
</evidence>
<dbReference type="PANTHER" id="PTHR30093:SF2">
    <property type="entry name" value="TYPE II SECRETION SYSTEM PROTEIN H"/>
    <property type="match status" value="1"/>
</dbReference>
<dbReference type="NCBIfam" id="TIGR02532">
    <property type="entry name" value="IV_pilin_GFxxxE"/>
    <property type="match status" value="1"/>
</dbReference>
<dbReference type="Pfam" id="PF07963">
    <property type="entry name" value="N_methyl"/>
    <property type="match status" value="1"/>
</dbReference>
<accession>A0A0R2RH66</accession>
<feature type="transmembrane region" description="Helical" evidence="1">
    <location>
        <begin position="12"/>
        <end position="37"/>
    </location>
</feature>
<keyword evidence="1" id="KW-1133">Transmembrane helix</keyword>
<sequence>MRIRLLKQDIAGFSLLELLVGITILGALASFLIPAVASSREKSLRSTCMERMKNLGMGIQLYTQDHDGEFPRSSHSASTYRESGWTESVLPYLNIPLPSSTEGWQQVVNQYHRCPSDRRHGPYDFSYGLNVYFELDPEGDDYLGSPTQWRKTIAIPKLSRTILLAELPETEGADHFMCHQWSNIRGASNAVAAGRHKGRANYLFADGHIEAMALSQTFISRTNNLWNPSVAR</sequence>
<dbReference type="Gene3D" id="3.30.700.10">
    <property type="entry name" value="Glycoprotein, Type 4 Pilin"/>
    <property type="match status" value="1"/>
</dbReference>
<evidence type="ECO:0000313" key="3">
    <source>
        <dbReference type="Proteomes" id="UP000051269"/>
    </source>
</evidence>
<dbReference type="Proteomes" id="UP000051269">
    <property type="component" value="Unassembled WGS sequence"/>
</dbReference>
<comment type="caution">
    <text evidence="2">The sequence shown here is derived from an EMBL/GenBank/DDBJ whole genome shotgun (WGS) entry which is preliminary data.</text>
</comment>
<dbReference type="InterPro" id="IPR012902">
    <property type="entry name" value="N_methyl_site"/>
</dbReference>
<proteinExistence type="predicted"/>
<keyword evidence="1" id="KW-0812">Transmembrane</keyword>
<name>A0A0R2RH66_9BACT</name>
<evidence type="ECO:0000256" key="1">
    <source>
        <dbReference type="SAM" id="Phobius"/>
    </source>
</evidence>
<gene>
    <name evidence="2" type="ORF">ABR82_06495</name>
</gene>
<protein>
    <recommendedName>
        <fullName evidence="4">Type II secretion system protein</fullName>
    </recommendedName>
</protein>
<organism evidence="2 3">
    <name type="scientific">Verrucomicrobia subdivision 6 bacterium BACL9 MAG-120507-bin52</name>
    <dbReference type="NCBI Taxonomy" id="1655590"/>
    <lineage>
        <taxon>Bacteria</taxon>
        <taxon>Pseudomonadati</taxon>
        <taxon>Verrucomicrobiota</taxon>
        <taxon>Verrucomicrobiia</taxon>
        <taxon>Verrucomicrobiales</taxon>
        <taxon>Verrucomicrobia subdivision 6</taxon>
    </lineage>
</organism>
<dbReference type="PROSITE" id="PS00409">
    <property type="entry name" value="PROKAR_NTER_METHYL"/>
    <property type="match status" value="1"/>
</dbReference>
<reference evidence="2 3" key="1">
    <citation type="submission" date="2015-10" db="EMBL/GenBank/DDBJ databases">
        <title>Metagenome-Assembled Genomes uncover a global brackish microbiome.</title>
        <authorList>
            <person name="Hugerth L.W."/>
            <person name="Larsson J."/>
            <person name="Alneberg J."/>
            <person name="Lindh M.V."/>
            <person name="Legrand C."/>
            <person name="Pinhassi J."/>
            <person name="Andersson A.F."/>
        </authorList>
    </citation>
    <scope>NUCLEOTIDE SEQUENCE [LARGE SCALE GENOMIC DNA]</scope>
    <source>
        <strain evidence="2">BACL18 MAG-120507-bin52</strain>
    </source>
</reference>
<evidence type="ECO:0000313" key="2">
    <source>
        <dbReference type="EMBL" id="KRO61928.1"/>
    </source>
</evidence>
<dbReference type="EMBL" id="LIBO01000172">
    <property type="protein sequence ID" value="KRO61928.1"/>
    <property type="molecule type" value="Genomic_DNA"/>
</dbReference>
<dbReference type="InterPro" id="IPR045584">
    <property type="entry name" value="Pilin-like"/>
</dbReference>
<dbReference type="PANTHER" id="PTHR30093">
    <property type="entry name" value="GENERAL SECRETION PATHWAY PROTEIN G"/>
    <property type="match status" value="1"/>
</dbReference>
<dbReference type="AlphaFoldDB" id="A0A0R2RH66"/>